<dbReference type="Proteomes" id="UP001597480">
    <property type="component" value="Unassembled WGS sequence"/>
</dbReference>
<dbReference type="PROSITE" id="PS51257">
    <property type="entry name" value="PROKAR_LIPOPROTEIN"/>
    <property type="match status" value="1"/>
</dbReference>
<feature type="domain" description="Thioredoxin" evidence="2">
    <location>
        <begin position="37"/>
        <end position="193"/>
    </location>
</feature>
<dbReference type="PANTHER" id="PTHR42852:SF17">
    <property type="entry name" value="THIOREDOXIN-LIKE PROTEIN HI_1115"/>
    <property type="match status" value="1"/>
</dbReference>
<dbReference type="SUPFAM" id="SSF52833">
    <property type="entry name" value="Thioredoxin-like"/>
    <property type="match status" value="1"/>
</dbReference>
<proteinExistence type="predicted"/>
<name>A0ABW5P058_9FLAO</name>
<dbReference type="InterPro" id="IPR050553">
    <property type="entry name" value="Thioredoxin_ResA/DsbE_sf"/>
</dbReference>
<sequence length="193" mass="22707">MNRVKIGVGLMLFLGVMLTSCNKKTETEAEKTSEPVTEIQKNNPPTPLKVYTKDGVSVKAYDFDKLEYFLTQKNDTTYVVNFWATWCVPCVEELPHFEKLNEKYKQDKVKVMLVSLDMYKMVESRLLPFIKEKQLKSDVVYLRDPDQNTWLPKVDSTWSGALPATLIYNKDRRKFYEQQFTYEELEKEVSNFK</sequence>
<evidence type="ECO:0000259" key="2">
    <source>
        <dbReference type="PROSITE" id="PS51352"/>
    </source>
</evidence>
<evidence type="ECO:0000313" key="4">
    <source>
        <dbReference type="Proteomes" id="UP001597480"/>
    </source>
</evidence>
<keyword evidence="1" id="KW-0676">Redox-active center</keyword>
<dbReference type="InterPro" id="IPR017937">
    <property type="entry name" value="Thioredoxin_CS"/>
</dbReference>
<dbReference type="EMBL" id="JBHUMD010000030">
    <property type="protein sequence ID" value="MFD2603794.1"/>
    <property type="molecule type" value="Genomic_DNA"/>
</dbReference>
<dbReference type="PROSITE" id="PS00194">
    <property type="entry name" value="THIOREDOXIN_1"/>
    <property type="match status" value="1"/>
</dbReference>
<accession>A0ABW5P058</accession>
<protein>
    <submittedName>
        <fullName evidence="3">Redoxin domain-containing protein</fullName>
    </submittedName>
</protein>
<comment type="caution">
    <text evidence="3">The sequence shown here is derived from an EMBL/GenBank/DDBJ whole genome shotgun (WGS) entry which is preliminary data.</text>
</comment>
<gene>
    <name evidence="3" type="ORF">ACFSR3_17145</name>
</gene>
<dbReference type="InterPro" id="IPR013766">
    <property type="entry name" value="Thioredoxin_domain"/>
</dbReference>
<organism evidence="3 4">
    <name type="scientific">Flavobacterium suzhouense</name>
    <dbReference type="NCBI Taxonomy" id="1529638"/>
    <lineage>
        <taxon>Bacteria</taxon>
        <taxon>Pseudomonadati</taxon>
        <taxon>Bacteroidota</taxon>
        <taxon>Flavobacteriia</taxon>
        <taxon>Flavobacteriales</taxon>
        <taxon>Flavobacteriaceae</taxon>
        <taxon>Flavobacterium</taxon>
    </lineage>
</organism>
<dbReference type="CDD" id="cd02966">
    <property type="entry name" value="TlpA_like_family"/>
    <property type="match status" value="1"/>
</dbReference>
<dbReference type="Pfam" id="PF00578">
    <property type="entry name" value="AhpC-TSA"/>
    <property type="match status" value="1"/>
</dbReference>
<evidence type="ECO:0000313" key="3">
    <source>
        <dbReference type="EMBL" id="MFD2603794.1"/>
    </source>
</evidence>
<keyword evidence="4" id="KW-1185">Reference proteome</keyword>
<reference evidence="4" key="1">
    <citation type="journal article" date="2019" name="Int. J. Syst. Evol. Microbiol.">
        <title>The Global Catalogue of Microorganisms (GCM) 10K type strain sequencing project: providing services to taxonomists for standard genome sequencing and annotation.</title>
        <authorList>
            <consortium name="The Broad Institute Genomics Platform"/>
            <consortium name="The Broad Institute Genome Sequencing Center for Infectious Disease"/>
            <person name="Wu L."/>
            <person name="Ma J."/>
        </authorList>
    </citation>
    <scope>NUCLEOTIDE SEQUENCE [LARGE SCALE GENOMIC DNA]</scope>
    <source>
        <strain evidence="4">KCTC 42107</strain>
    </source>
</reference>
<dbReference type="PROSITE" id="PS51352">
    <property type="entry name" value="THIOREDOXIN_2"/>
    <property type="match status" value="1"/>
</dbReference>
<dbReference type="RefSeq" id="WP_379822754.1">
    <property type="nucleotide sequence ID" value="NZ_JBHUMD010000030.1"/>
</dbReference>
<dbReference type="InterPro" id="IPR000866">
    <property type="entry name" value="AhpC/TSA"/>
</dbReference>
<dbReference type="InterPro" id="IPR036249">
    <property type="entry name" value="Thioredoxin-like_sf"/>
</dbReference>
<dbReference type="Gene3D" id="3.40.30.10">
    <property type="entry name" value="Glutaredoxin"/>
    <property type="match status" value="1"/>
</dbReference>
<evidence type="ECO:0000256" key="1">
    <source>
        <dbReference type="ARBA" id="ARBA00023284"/>
    </source>
</evidence>
<dbReference type="PANTHER" id="PTHR42852">
    <property type="entry name" value="THIOL:DISULFIDE INTERCHANGE PROTEIN DSBE"/>
    <property type="match status" value="1"/>
</dbReference>